<proteinExistence type="predicted"/>
<dbReference type="EMBL" id="JAIWYP010000001">
    <property type="protein sequence ID" value="KAH3893899.1"/>
    <property type="molecule type" value="Genomic_DNA"/>
</dbReference>
<dbReference type="PANTHER" id="PTHR45816">
    <property type="entry name" value="MIR DOMAIN-CONTAINING PROTEIN"/>
    <property type="match status" value="1"/>
</dbReference>
<gene>
    <name evidence="2" type="ORF">DPMN_018051</name>
</gene>
<keyword evidence="3" id="KW-1185">Reference proteome</keyword>
<protein>
    <submittedName>
        <fullName evidence="2">Uncharacterized protein</fullName>
    </submittedName>
</protein>
<feature type="region of interest" description="Disordered" evidence="1">
    <location>
        <begin position="1"/>
        <end position="32"/>
    </location>
</feature>
<reference evidence="2" key="1">
    <citation type="journal article" date="2019" name="bioRxiv">
        <title>The Genome of the Zebra Mussel, Dreissena polymorpha: A Resource for Invasive Species Research.</title>
        <authorList>
            <person name="McCartney M.A."/>
            <person name="Auch B."/>
            <person name="Kono T."/>
            <person name="Mallez S."/>
            <person name="Zhang Y."/>
            <person name="Obille A."/>
            <person name="Becker A."/>
            <person name="Abrahante J.E."/>
            <person name="Garbe J."/>
            <person name="Badalamenti J.P."/>
            <person name="Herman A."/>
            <person name="Mangelson H."/>
            <person name="Liachko I."/>
            <person name="Sullivan S."/>
            <person name="Sone E.D."/>
            <person name="Koren S."/>
            <person name="Silverstein K.A.T."/>
            <person name="Beckman K.B."/>
            <person name="Gohl D.M."/>
        </authorList>
    </citation>
    <scope>NUCLEOTIDE SEQUENCE</scope>
    <source>
        <strain evidence="2">Duluth1</strain>
        <tissue evidence="2">Whole animal</tissue>
    </source>
</reference>
<evidence type="ECO:0000313" key="3">
    <source>
        <dbReference type="Proteomes" id="UP000828390"/>
    </source>
</evidence>
<name>A0A9D4NI19_DREPO</name>
<feature type="compositionally biased region" description="Acidic residues" evidence="1">
    <location>
        <begin position="18"/>
        <end position="27"/>
    </location>
</feature>
<comment type="caution">
    <text evidence="2">The sequence shown here is derived from an EMBL/GenBank/DDBJ whole genome shotgun (WGS) entry which is preliminary data.</text>
</comment>
<dbReference type="InterPro" id="IPR015925">
    <property type="entry name" value="Ryanodine_IP3_receptor"/>
</dbReference>
<accession>A0A9D4NI19</accession>
<reference evidence="2" key="2">
    <citation type="submission" date="2020-11" db="EMBL/GenBank/DDBJ databases">
        <authorList>
            <person name="McCartney M.A."/>
            <person name="Auch B."/>
            <person name="Kono T."/>
            <person name="Mallez S."/>
            <person name="Becker A."/>
            <person name="Gohl D.M."/>
            <person name="Silverstein K.A.T."/>
            <person name="Koren S."/>
            <person name="Bechman K.B."/>
            <person name="Herman A."/>
            <person name="Abrahante J.E."/>
            <person name="Garbe J."/>
        </authorList>
    </citation>
    <scope>NUCLEOTIDE SEQUENCE</scope>
    <source>
        <strain evidence="2">Duluth1</strain>
        <tissue evidence="2">Whole animal</tissue>
    </source>
</reference>
<evidence type="ECO:0000313" key="2">
    <source>
        <dbReference type="EMBL" id="KAH3893899.1"/>
    </source>
</evidence>
<dbReference type="PANTHER" id="PTHR45816:SF4">
    <property type="entry name" value="RYR_IP3R HOMOLOGY ASSOCIATED DOMAIN-CONTAINING PROTEIN"/>
    <property type="match status" value="1"/>
</dbReference>
<dbReference type="Proteomes" id="UP000828390">
    <property type="component" value="Unassembled WGS sequence"/>
</dbReference>
<sequence>MSPQQLVDVAKGAFQSEDAVDEEDEDKEASPKAVGHNIFILAKQLSQHNKDLAALLKPCGDLYGDQALEFYAKHTAQIEVCQTQGTDRGKLTCMETRHSSSMPNTRHR</sequence>
<dbReference type="AlphaFoldDB" id="A0A9D4NI19"/>
<evidence type="ECO:0000256" key="1">
    <source>
        <dbReference type="SAM" id="MobiDB-lite"/>
    </source>
</evidence>
<dbReference type="GO" id="GO:0006816">
    <property type="term" value="P:calcium ion transport"/>
    <property type="evidence" value="ECO:0007669"/>
    <property type="project" value="InterPro"/>
</dbReference>
<organism evidence="2 3">
    <name type="scientific">Dreissena polymorpha</name>
    <name type="common">Zebra mussel</name>
    <name type="synonym">Mytilus polymorpha</name>
    <dbReference type="NCBI Taxonomy" id="45954"/>
    <lineage>
        <taxon>Eukaryota</taxon>
        <taxon>Metazoa</taxon>
        <taxon>Spiralia</taxon>
        <taxon>Lophotrochozoa</taxon>
        <taxon>Mollusca</taxon>
        <taxon>Bivalvia</taxon>
        <taxon>Autobranchia</taxon>
        <taxon>Heteroconchia</taxon>
        <taxon>Euheterodonta</taxon>
        <taxon>Imparidentia</taxon>
        <taxon>Neoheterodontei</taxon>
        <taxon>Myida</taxon>
        <taxon>Dreissenoidea</taxon>
        <taxon>Dreissenidae</taxon>
        <taxon>Dreissena</taxon>
    </lineage>
</organism>